<dbReference type="EMBL" id="JAIRAU010000044">
    <property type="protein sequence ID" value="MBZ5713856.1"/>
    <property type="molecule type" value="Genomic_DNA"/>
</dbReference>
<comment type="caution">
    <text evidence="2">The sequence shown here is derived from an EMBL/GenBank/DDBJ whole genome shotgun (WGS) entry which is preliminary data.</text>
</comment>
<feature type="compositionally biased region" description="Low complexity" evidence="1">
    <location>
        <begin position="22"/>
        <end position="44"/>
    </location>
</feature>
<reference evidence="2" key="1">
    <citation type="submission" date="2021-08" db="EMBL/GenBank/DDBJ databases">
        <authorList>
            <person name="Stevens D.C."/>
        </authorList>
    </citation>
    <scope>NUCLEOTIDE SEQUENCE</scope>
    <source>
        <strain evidence="2">DSM 53165</strain>
    </source>
</reference>
<evidence type="ECO:0000313" key="3">
    <source>
        <dbReference type="Proteomes" id="UP001139031"/>
    </source>
</evidence>
<evidence type="ECO:0000256" key="1">
    <source>
        <dbReference type="SAM" id="MobiDB-lite"/>
    </source>
</evidence>
<dbReference type="PROSITE" id="PS51257">
    <property type="entry name" value="PROKAR_LIPOPROTEIN"/>
    <property type="match status" value="1"/>
</dbReference>
<sequence length="183" mass="19453">MRRVVLAGVVVLTGCAARPSSDEATAADATTDSETTGEASATEAVEPTTTSAPGGPHIPEGLFMCLDTELCARWDCAGGCETPGPEAMCVLSALYERTFGAVEVVRCDGDCALHRMIPRALGTDGVRWQWRSQTNPPGYAEIVDCVLRPPEFFESCLLAFTPECADPAAWVEDCSPSLEVCFD</sequence>
<dbReference type="Proteomes" id="UP001139031">
    <property type="component" value="Unassembled WGS sequence"/>
</dbReference>
<feature type="region of interest" description="Disordered" evidence="1">
    <location>
        <begin position="22"/>
        <end position="56"/>
    </location>
</feature>
<gene>
    <name evidence="2" type="ORF">K7C98_31890</name>
</gene>
<evidence type="ECO:0008006" key="4">
    <source>
        <dbReference type="Google" id="ProtNLM"/>
    </source>
</evidence>
<evidence type="ECO:0000313" key="2">
    <source>
        <dbReference type="EMBL" id="MBZ5713856.1"/>
    </source>
</evidence>
<name>A0ABS7U089_9BACT</name>
<keyword evidence="3" id="KW-1185">Reference proteome</keyword>
<protein>
    <recommendedName>
        <fullName evidence="4">Lipoprotein</fullName>
    </recommendedName>
</protein>
<dbReference type="RefSeq" id="WP_224195590.1">
    <property type="nucleotide sequence ID" value="NZ_JAIRAU010000044.1"/>
</dbReference>
<organism evidence="2 3">
    <name type="scientific">Nannocystis pusilla</name>
    <dbReference type="NCBI Taxonomy" id="889268"/>
    <lineage>
        <taxon>Bacteria</taxon>
        <taxon>Pseudomonadati</taxon>
        <taxon>Myxococcota</taxon>
        <taxon>Polyangia</taxon>
        <taxon>Nannocystales</taxon>
        <taxon>Nannocystaceae</taxon>
        <taxon>Nannocystis</taxon>
    </lineage>
</organism>
<accession>A0ABS7U089</accession>
<proteinExistence type="predicted"/>